<dbReference type="AlphaFoldDB" id="A0AAU9D5P7"/>
<gene>
    <name evidence="1" type="ORF">XA3_15800</name>
</gene>
<reference evidence="1 2" key="1">
    <citation type="journal article" date="2023" name="Microbiol. Spectr.">
        <title>Symbiosis of Carpenter Bees with Uncharacterized Lactic Acid Bacteria Showing NAD Auxotrophy.</title>
        <authorList>
            <person name="Kawasaki S."/>
            <person name="Ozawa K."/>
            <person name="Mori T."/>
            <person name="Yamamoto A."/>
            <person name="Ito M."/>
            <person name="Ohkuma M."/>
            <person name="Sakamoto M."/>
            <person name="Matsutani M."/>
        </authorList>
    </citation>
    <scope>NUCLEOTIDE SEQUENCE [LARGE SCALE GENOMIC DNA]</scope>
    <source>
        <strain evidence="1 2">XA3</strain>
    </source>
</reference>
<proteinExistence type="predicted"/>
<organism evidence="1 2">
    <name type="scientific">Xylocopilactobacillus apicola</name>
    <dbReference type="NCBI Taxonomy" id="2932184"/>
    <lineage>
        <taxon>Bacteria</taxon>
        <taxon>Bacillati</taxon>
        <taxon>Bacillota</taxon>
        <taxon>Bacilli</taxon>
        <taxon>Lactobacillales</taxon>
        <taxon>Lactobacillaceae</taxon>
        <taxon>Xylocopilactobacillus</taxon>
    </lineage>
</organism>
<accession>A0AAU9D5P7</accession>
<name>A0AAU9D5P7_9LACO</name>
<dbReference type="GO" id="GO:0004521">
    <property type="term" value="F:RNA endonuclease activity"/>
    <property type="evidence" value="ECO:0007669"/>
    <property type="project" value="InterPro"/>
</dbReference>
<dbReference type="Pfam" id="PF13958">
    <property type="entry name" value="ToxN_toxin"/>
    <property type="match status" value="1"/>
</dbReference>
<sequence>MDLEIYSVDSDYVDSLNQIDPKVEYHHGDNDRPYIGIVLQINSLNYFVPLSSPKNKHHKMK</sequence>
<dbReference type="Proteomes" id="UP001321861">
    <property type="component" value="Chromosome"/>
</dbReference>
<dbReference type="KEGG" id="xap:XA3_15800"/>
<dbReference type="InterPro" id="IPR025911">
    <property type="entry name" value="ToxN/AbiQ_toxin"/>
</dbReference>
<dbReference type="Gene3D" id="3.10.129.130">
    <property type="match status" value="1"/>
</dbReference>
<keyword evidence="2" id="KW-1185">Reference proteome</keyword>
<dbReference type="EMBL" id="AP026802">
    <property type="protein sequence ID" value="BDR59139.1"/>
    <property type="molecule type" value="Genomic_DNA"/>
</dbReference>
<evidence type="ECO:0000313" key="1">
    <source>
        <dbReference type="EMBL" id="BDR59139.1"/>
    </source>
</evidence>
<protein>
    <submittedName>
        <fullName evidence="1">Uncharacterized protein</fullName>
    </submittedName>
</protein>
<dbReference type="InterPro" id="IPR053735">
    <property type="entry name" value="Type_III_TA_endoRNase"/>
</dbReference>
<evidence type="ECO:0000313" key="2">
    <source>
        <dbReference type="Proteomes" id="UP001321861"/>
    </source>
</evidence>
<dbReference type="GO" id="GO:0003723">
    <property type="term" value="F:RNA binding"/>
    <property type="evidence" value="ECO:0007669"/>
    <property type="project" value="InterPro"/>
</dbReference>